<dbReference type="AlphaFoldDB" id="A0A937XEZ0"/>
<gene>
    <name evidence="1" type="ORF">FJY75_14315</name>
</gene>
<comment type="caution">
    <text evidence="1">The sequence shown here is derived from an EMBL/GenBank/DDBJ whole genome shotgun (WGS) entry which is preliminary data.</text>
</comment>
<reference evidence="1" key="1">
    <citation type="submission" date="2019-03" db="EMBL/GenBank/DDBJ databases">
        <title>Lake Tanganyika Metagenome-Assembled Genomes (MAGs).</title>
        <authorList>
            <person name="Tran P."/>
        </authorList>
    </citation>
    <scope>NUCLEOTIDE SEQUENCE</scope>
    <source>
        <strain evidence="1">M_DeepCast_400m_m2_100</strain>
    </source>
</reference>
<accession>A0A937XEZ0</accession>
<evidence type="ECO:0000313" key="2">
    <source>
        <dbReference type="Proteomes" id="UP000748308"/>
    </source>
</evidence>
<proteinExistence type="predicted"/>
<sequence length="62" mass="6991">MLALRVLERVPDGSWRDLVERCGGHPLHLPQVHLGDRSEKGLRYLVFHRGQDEVACAPAFVS</sequence>
<evidence type="ECO:0000313" key="1">
    <source>
        <dbReference type="EMBL" id="MBM3319017.1"/>
    </source>
</evidence>
<dbReference type="EMBL" id="VGIY01000596">
    <property type="protein sequence ID" value="MBM3319017.1"/>
    <property type="molecule type" value="Genomic_DNA"/>
</dbReference>
<feature type="non-terminal residue" evidence="1">
    <location>
        <position position="62"/>
    </location>
</feature>
<organism evidence="1 2">
    <name type="scientific">Eiseniibacteriota bacterium</name>
    <dbReference type="NCBI Taxonomy" id="2212470"/>
    <lineage>
        <taxon>Bacteria</taxon>
        <taxon>Candidatus Eiseniibacteriota</taxon>
    </lineage>
</organism>
<name>A0A937XEZ0_UNCEI</name>
<dbReference type="Proteomes" id="UP000748308">
    <property type="component" value="Unassembled WGS sequence"/>
</dbReference>
<protein>
    <submittedName>
        <fullName evidence="1">Uncharacterized protein</fullName>
    </submittedName>
</protein>